<dbReference type="EMBL" id="JBEOME010000014">
    <property type="protein sequence ID" value="MER3123242.1"/>
    <property type="molecule type" value="Genomic_DNA"/>
</dbReference>
<name>A0ABV1S9L4_BACAB</name>
<evidence type="ECO:0000256" key="2">
    <source>
        <dbReference type="SAM" id="SignalP"/>
    </source>
</evidence>
<feature type="chain" id="PRO_5046592881" evidence="2">
    <location>
        <begin position="25"/>
        <end position="393"/>
    </location>
</feature>
<keyword evidence="1" id="KW-0175">Coiled coil</keyword>
<evidence type="ECO:0000256" key="1">
    <source>
        <dbReference type="SAM" id="Coils"/>
    </source>
</evidence>
<feature type="coiled-coil region" evidence="1">
    <location>
        <begin position="106"/>
        <end position="160"/>
    </location>
</feature>
<sequence length="393" mass="44710">MKKMLIKIIIVSLILSLHVPLTNAEQLTDSESLELVKKKLVNELEDSGLEDVEVDMLTPMEVQTKNLERDLEDIYEEKFEGVLKKPFDELVSQNQEELDIDKEYLKKKEKEMSKISEEDFEELEELIFSEEEEEEDLKSIEEMKEQLDFEQEDKKDSLIDSSDVIVQIKGKNESNEEFVLGFGFEIGDNVINISSETDNGKLTEYEIKLDTLLEDSFSATMKNLETNEKVDVELNDEEFKTSVFWIPALGAVVTVSMLEALAISVGLATLIYFAAQGLLSLKSGALWVAGKVANNNTKNKRYVHYEAMRTSNSIGLWVGPGRSKKKAISRLKRHLDTWSIGSVNARLIAKGASPTGRYRYNKAHKASKGKRTFTHYHPYELKSHAFYGSGKVW</sequence>
<dbReference type="Proteomes" id="UP001467674">
    <property type="component" value="Unassembled WGS sequence"/>
</dbReference>
<gene>
    <name evidence="3" type="ORF">ABQG71_18935</name>
</gene>
<accession>A0ABV1S9L4</accession>
<evidence type="ECO:0000313" key="4">
    <source>
        <dbReference type="Proteomes" id="UP001467674"/>
    </source>
</evidence>
<keyword evidence="2" id="KW-0732">Signal</keyword>
<dbReference type="RefSeq" id="WP_019743547.1">
    <property type="nucleotide sequence ID" value="NZ_CP139561.1"/>
</dbReference>
<evidence type="ECO:0000313" key="3">
    <source>
        <dbReference type="EMBL" id="MER3123242.1"/>
    </source>
</evidence>
<organism evidence="3 4">
    <name type="scientific">Bacillus altitudinis</name>
    <dbReference type="NCBI Taxonomy" id="293387"/>
    <lineage>
        <taxon>Bacteria</taxon>
        <taxon>Bacillati</taxon>
        <taxon>Bacillota</taxon>
        <taxon>Bacilli</taxon>
        <taxon>Bacillales</taxon>
        <taxon>Bacillaceae</taxon>
        <taxon>Bacillus</taxon>
    </lineage>
</organism>
<keyword evidence="4" id="KW-1185">Reference proteome</keyword>
<feature type="signal peptide" evidence="2">
    <location>
        <begin position="1"/>
        <end position="24"/>
    </location>
</feature>
<proteinExistence type="predicted"/>
<protein>
    <submittedName>
        <fullName evidence="3">Uncharacterized protein</fullName>
    </submittedName>
</protein>
<reference evidence="3 4" key="1">
    <citation type="submission" date="2024-06" db="EMBL/GenBank/DDBJ databases">
        <title>Construction of an artificial bacterial consortium using nitrogen cycle bacteria from Cuatro Cienegas Basin and a mangrove forest.</title>
        <authorList>
            <person name="Aguilera-Najera D."/>
            <person name="Marquez-Cianci L."/>
            <person name="Martinez-Perez E."/>
            <person name="Rosas-Barrera M."/>
            <person name="Rodriguez-Cruz U.E."/>
            <person name="Tapia-Lopez R."/>
            <person name="Eguiarte L.E."/>
            <person name="Souza-Saldivar V."/>
        </authorList>
    </citation>
    <scope>NUCLEOTIDE SEQUENCE [LARGE SCALE GENOMIC DNA]</scope>
    <source>
        <strain evidence="3 4">S14-15</strain>
    </source>
</reference>
<comment type="caution">
    <text evidence="3">The sequence shown here is derived from an EMBL/GenBank/DDBJ whole genome shotgun (WGS) entry which is preliminary data.</text>
</comment>